<sequence>MGMKSVDLIANVNNVGGNFGGLTASSVPPFSNIPHNDDRYYLEDDRLYYNYNNTTMSANNRLNNHNLNPNHLFYGRNVPVNGEAGGECPGDRNVELVGFSTFPRQNGYIDTYVCEGESGSEANSDTEVSHV</sequence>
<name>A0AAV4FIX4_9GAST</name>
<keyword evidence="2" id="KW-1185">Reference proteome</keyword>
<dbReference type="EMBL" id="BMAT01011447">
    <property type="protein sequence ID" value="GFR72976.1"/>
    <property type="molecule type" value="Genomic_DNA"/>
</dbReference>
<reference evidence="1 2" key="1">
    <citation type="journal article" date="2021" name="Elife">
        <title>Chloroplast acquisition without the gene transfer in kleptoplastic sea slugs, Plakobranchus ocellatus.</title>
        <authorList>
            <person name="Maeda T."/>
            <person name="Takahashi S."/>
            <person name="Yoshida T."/>
            <person name="Shimamura S."/>
            <person name="Takaki Y."/>
            <person name="Nagai Y."/>
            <person name="Toyoda A."/>
            <person name="Suzuki Y."/>
            <person name="Arimoto A."/>
            <person name="Ishii H."/>
            <person name="Satoh N."/>
            <person name="Nishiyama T."/>
            <person name="Hasebe M."/>
            <person name="Maruyama T."/>
            <person name="Minagawa J."/>
            <person name="Obokata J."/>
            <person name="Shigenobu S."/>
        </authorList>
    </citation>
    <scope>NUCLEOTIDE SEQUENCE [LARGE SCALE GENOMIC DNA]</scope>
</reference>
<organism evidence="1 2">
    <name type="scientific">Elysia marginata</name>
    <dbReference type="NCBI Taxonomy" id="1093978"/>
    <lineage>
        <taxon>Eukaryota</taxon>
        <taxon>Metazoa</taxon>
        <taxon>Spiralia</taxon>
        <taxon>Lophotrochozoa</taxon>
        <taxon>Mollusca</taxon>
        <taxon>Gastropoda</taxon>
        <taxon>Heterobranchia</taxon>
        <taxon>Euthyneura</taxon>
        <taxon>Panpulmonata</taxon>
        <taxon>Sacoglossa</taxon>
        <taxon>Placobranchoidea</taxon>
        <taxon>Plakobranchidae</taxon>
        <taxon>Elysia</taxon>
    </lineage>
</organism>
<comment type="caution">
    <text evidence="1">The sequence shown here is derived from an EMBL/GenBank/DDBJ whole genome shotgun (WGS) entry which is preliminary data.</text>
</comment>
<evidence type="ECO:0000313" key="1">
    <source>
        <dbReference type="EMBL" id="GFR72976.1"/>
    </source>
</evidence>
<dbReference type="Proteomes" id="UP000762676">
    <property type="component" value="Unassembled WGS sequence"/>
</dbReference>
<proteinExistence type="predicted"/>
<gene>
    <name evidence="1" type="ORF">ElyMa_005719200</name>
</gene>
<evidence type="ECO:0000313" key="2">
    <source>
        <dbReference type="Proteomes" id="UP000762676"/>
    </source>
</evidence>
<protein>
    <submittedName>
        <fullName evidence="1">Uncharacterized protein</fullName>
    </submittedName>
</protein>
<dbReference type="AlphaFoldDB" id="A0AAV4FIX4"/>
<accession>A0AAV4FIX4</accession>